<dbReference type="Pfam" id="PF03102">
    <property type="entry name" value="NeuB"/>
    <property type="match status" value="1"/>
</dbReference>
<reference evidence="2 3" key="1">
    <citation type="submission" date="2017-10" db="EMBL/GenBank/DDBJ databases">
        <title>Reclassification of Eubacterium combesii and discrepancies in the nomenclature of botulinum neurotoxin producing clostridia. Request for an Opinion.</title>
        <authorList>
            <person name="Dobritsa A.P."/>
            <person name="Kutumbaka K.K."/>
            <person name="Samadpour M."/>
        </authorList>
    </citation>
    <scope>NUCLEOTIDE SEQUENCE [LARGE SCALE GENOMIC DNA]</scope>
    <source>
        <strain evidence="2 3">DSM 20696</strain>
    </source>
</reference>
<dbReference type="InterPro" id="IPR013132">
    <property type="entry name" value="PseI/NeuA/B-like_N"/>
</dbReference>
<sequence>MFNVYSKDKCFIIAEAGVNHNGSIDIAKKLVDKAVEVEVDAIKFQIFKAENLVTKNAPKAEYQKETTGSGKQFEMLKKLELSYEEHIILKKYCEEKGIMFISTPFDFESADLLEKISIPIYKISSGDLTNIPLLKYIGKFNKPMIVSTGMANLAEVETAVNAIKECGNDKITLLHCTSNYPTACEDVNLNAIITLKNAFKLPIGYSDHTIGIEIPIAAVAMGAKVIEKHFTLDKNMEGPDHRASLEPNELKKMVKSIRNIEKAFGDGIKICNKNEENTKAIARKSIVAAKDIEIGEEISYKNITFKRPENGLSPIYTEKIIGKKAIGFIKKDETITFENVK</sequence>
<evidence type="ECO:0000313" key="2">
    <source>
        <dbReference type="EMBL" id="PIH03759.1"/>
    </source>
</evidence>
<name>A0A2G7HF96_9CLOT</name>
<dbReference type="InterPro" id="IPR057736">
    <property type="entry name" value="SAF_PseI/NeuA/NeuB"/>
</dbReference>
<dbReference type="EMBL" id="PEIK01000009">
    <property type="protein sequence ID" value="PIH03759.1"/>
    <property type="molecule type" value="Genomic_DNA"/>
</dbReference>
<dbReference type="PANTHER" id="PTHR42966">
    <property type="entry name" value="N-ACETYLNEURAMINATE SYNTHASE"/>
    <property type="match status" value="1"/>
</dbReference>
<accession>A0A2G7HF96</accession>
<keyword evidence="3" id="KW-1185">Reference proteome</keyword>
<dbReference type="Gene3D" id="3.20.20.70">
    <property type="entry name" value="Aldolase class I"/>
    <property type="match status" value="1"/>
</dbReference>
<dbReference type="AlphaFoldDB" id="A0A2G7HF96"/>
<dbReference type="Pfam" id="PF08666">
    <property type="entry name" value="SAF"/>
    <property type="match status" value="1"/>
</dbReference>
<dbReference type="GO" id="GO:0016051">
    <property type="term" value="P:carbohydrate biosynthetic process"/>
    <property type="evidence" value="ECO:0007669"/>
    <property type="project" value="InterPro"/>
</dbReference>
<gene>
    <name evidence="2" type="primary">neuB</name>
    <name evidence="2" type="ORF">CS538_12250</name>
</gene>
<protein>
    <submittedName>
        <fullName evidence="2">N-acetylneuraminate synthase</fullName>
    </submittedName>
</protein>
<proteinExistence type="predicted"/>
<organism evidence="2 3">
    <name type="scientific">Clostridium combesii</name>
    <dbReference type="NCBI Taxonomy" id="39481"/>
    <lineage>
        <taxon>Bacteria</taxon>
        <taxon>Bacillati</taxon>
        <taxon>Bacillota</taxon>
        <taxon>Clostridia</taxon>
        <taxon>Eubacteriales</taxon>
        <taxon>Clostridiaceae</taxon>
        <taxon>Clostridium</taxon>
    </lineage>
</organism>
<dbReference type="InterPro" id="IPR006190">
    <property type="entry name" value="SAF_AFP_Neu5Ac"/>
</dbReference>
<evidence type="ECO:0000259" key="1">
    <source>
        <dbReference type="PROSITE" id="PS50844"/>
    </source>
</evidence>
<dbReference type="PANTHER" id="PTHR42966:SF1">
    <property type="entry name" value="SIALIC ACID SYNTHASE"/>
    <property type="match status" value="1"/>
</dbReference>
<dbReference type="Gene3D" id="3.90.1210.10">
    <property type="entry name" value="Antifreeze-like/N-acetylneuraminic acid synthase C-terminal domain"/>
    <property type="match status" value="1"/>
</dbReference>
<dbReference type="InterPro" id="IPR020007">
    <property type="entry name" value="NeuB/NeuA"/>
</dbReference>
<feature type="domain" description="AFP-like" evidence="1">
    <location>
        <begin position="285"/>
        <end position="341"/>
    </location>
</feature>
<dbReference type="CDD" id="cd11615">
    <property type="entry name" value="SAF_NeuB_like"/>
    <property type="match status" value="1"/>
</dbReference>
<dbReference type="Proteomes" id="UP000231322">
    <property type="component" value="Unassembled WGS sequence"/>
</dbReference>
<dbReference type="InterPro" id="IPR013785">
    <property type="entry name" value="Aldolase_TIM"/>
</dbReference>
<dbReference type="RefSeq" id="WP_099839620.1">
    <property type="nucleotide sequence ID" value="NZ_PEIK01000009.1"/>
</dbReference>
<comment type="caution">
    <text evidence="2">The sequence shown here is derived from an EMBL/GenBank/DDBJ whole genome shotgun (WGS) entry which is preliminary data.</text>
</comment>
<dbReference type="SUPFAM" id="SSF51269">
    <property type="entry name" value="AFP III-like domain"/>
    <property type="match status" value="1"/>
</dbReference>
<dbReference type="InterPro" id="IPR051690">
    <property type="entry name" value="PseI-like"/>
</dbReference>
<dbReference type="SUPFAM" id="SSF51569">
    <property type="entry name" value="Aldolase"/>
    <property type="match status" value="1"/>
</dbReference>
<evidence type="ECO:0000313" key="3">
    <source>
        <dbReference type="Proteomes" id="UP000231322"/>
    </source>
</evidence>
<dbReference type="InterPro" id="IPR013974">
    <property type="entry name" value="SAF"/>
</dbReference>
<dbReference type="PROSITE" id="PS50844">
    <property type="entry name" value="AFP_LIKE"/>
    <property type="match status" value="1"/>
</dbReference>
<dbReference type="SMART" id="SM00858">
    <property type="entry name" value="SAF"/>
    <property type="match status" value="1"/>
</dbReference>
<dbReference type="NCBIfam" id="TIGR03569">
    <property type="entry name" value="NeuB_NnaB"/>
    <property type="match status" value="1"/>
</dbReference>
<dbReference type="InterPro" id="IPR036732">
    <property type="entry name" value="AFP_Neu5c_C_sf"/>
</dbReference>
<dbReference type="GO" id="GO:0047444">
    <property type="term" value="F:N-acylneuraminate-9-phosphate synthase activity"/>
    <property type="evidence" value="ECO:0007669"/>
    <property type="project" value="TreeGrafter"/>
</dbReference>